<feature type="transmembrane region" description="Helical" evidence="1">
    <location>
        <begin position="176"/>
        <end position="198"/>
    </location>
</feature>
<dbReference type="SMART" id="SM00267">
    <property type="entry name" value="GGDEF"/>
    <property type="match status" value="1"/>
</dbReference>
<dbReference type="SUPFAM" id="SSF55073">
    <property type="entry name" value="Nucleotide cyclase"/>
    <property type="match status" value="1"/>
</dbReference>
<dbReference type="PANTHER" id="PTHR44757">
    <property type="entry name" value="DIGUANYLATE CYCLASE DGCP"/>
    <property type="match status" value="1"/>
</dbReference>
<feature type="transmembrane region" description="Helical" evidence="1">
    <location>
        <begin position="109"/>
        <end position="126"/>
    </location>
</feature>
<dbReference type="NCBIfam" id="TIGR00254">
    <property type="entry name" value="GGDEF"/>
    <property type="match status" value="1"/>
</dbReference>
<dbReference type="PROSITE" id="PS50887">
    <property type="entry name" value="GGDEF"/>
    <property type="match status" value="1"/>
</dbReference>
<evidence type="ECO:0000259" key="2">
    <source>
        <dbReference type="PROSITE" id="PS50883"/>
    </source>
</evidence>
<dbReference type="PROSITE" id="PS50883">
    <property type="entry name" value="EAL"/>
    <property type="match status" value="1"/>
</dbReference>
<dbReference type="Gene3D" id="3.20.20.450">
    <property type="entry name" value="EAL domain"/>
    <property type="match status" value="1"/>
</dbReference>
<dbReference type="Proteomes" id="UP000198701">
    <property type="component" value="Unassembled WGS sequence"/>
</dbReference>
<dbReference type="SMART" id="SM00052">
    <property type="entry name" value="EAL"/>
    <property type="match status" value="1"/>
</dbReference>
<dbReference type="InterPro" id="IPR000160">
    <property type="entry name" value="GGDEF_dom"/>
</dbReference>
<gene>
    <name evidence="4" type="ORF">SAMN05216282_106135</name>
</gene>
<dbReference type="InterPro" id="IPR052155">
    <property type="entry name" value="Biofilm_reg_signaling"/>
</dbReference>
<dbReference type="CDD" id="cd01949">
    <property type="entry name" value="GGDEF"/>
    <property type="match status" value="1"/>
</dbReference>
<keyword evidence="1" id="KW-0472">Membrane</keyword>
<sequence>MQVARRSGGRGDRSGAWPLWALWAALGLFTVGLLLPGAEAGSPAQVWLSLLCDWVPVAVCWVAASRVGFRSLQVILAATAVTAFALADSYTVAATATGSELPFPSAADAGYLLFYVLMLAALLALVRSQLGGLASSVLLDSAVGALGTAAVLAVLLSPILDTAAGGSPSVATVVGVAYPLLDLALVAAAVGVAAAPGLRLGRRWVLLIGGFLIFAASDVVLALMGRGAGYRLETMVDAAWTLGLALVATWVDGATRPAGAGSRGLKGVWGLLVPAAATAAALGVLILGTRLPVSALAVALAGGTLVLAVVRTQLAFRQLVKMADLRRQALTDDLTGLPNRRALYADVPERLAARQDGHSALLLLDLDRFKEVNDSLGHDVGDRLLVQVGVRLSTHLRGRDLLARLGGDEFAVFLDNAGRDQAVAVAVKLRAALAESFTLEGIALQVDVSIGIALSPDQGDDLKVLLRKADMAMYKAKAARSGHHIYMSVDNSHGDDRLRTLEELRIALRDDQLVLHYQPKIDLTTGTVHGVEALVRWKHPARGLLYPEAFLVLVEEAGLMHWMTEVVLEKALDQAAVWEAEGRPMTVAVNLSASSLVDADLPQRVIGMIAARRLPASALMLEITEEFLMADRERARAILTELSAGGIRLAVDDFGTGYSSLAYLRDLPIDELKLDRSFVIPMADDLRAAALVSSTIHLAHSLGLRMVAEGVEDADAYDALVRQGCDHAQGFFLSKALPADVLDEWLEHRRLESLPV</sequence>
<dbReference type="CDD" id="cd01948">
    <property type="entry name" value="EAL"/>
    <property type="match status" value="1"/>
</dbReference>
<dbReference type="PANTHER" id="PTHR44757:SF2">
    <property type="entry name" value="BIOFILM ARCHITECTURE MAINTENANCE PROTEIN MBAA"/>
    <property type="match status" value="1"/>
</dbReference>
<dbReference type="InterPro" id="IPR043128">
    <property type="entry name" value="Rev_trsase/Diguanyl_cyclase"/>
</dbReference>
<dbReference type="EMBL" id="FNFU01000006">
    <property type="protein sequence ID" value="SDK46259.1"/>
    <property type="molecule type" value="Genomic_DNA"/>
</dbReference>
<dbReference type="AlphaFoldDB" id="A0A1G9C3K4"/>
<feature type="domain" description="EAL" evidence="2">
    <location>
        <begin position="497"/>
        <end position="750"/>
    </location>
</feature>
<feature type="transmembrane region" description="Helical" evidence="1">
    <location>
        <begin position="20"/>
        <end position="38"/>
    </location>
</feature>
<dbReference type="Gene3D" id="3.30.70.270">
    <property type="match status" value="1"/>
</dbReference>
<feature type="transmembrane region" description="Helical" evidence="1">
    <location>
        <begin position="44"/>
        <end position="63"/>
    </location>
</feature>
<feature type="transmembrane region" description="Helical" evidence="1">
    <location>
        <begin position="205"/>
        <end position="226"/>
    </location>
</feature>
<feature type="domain" description="GGDEF" evidence="3">
    <location>
        <begin position="357"/>
        <end position="491"/>
    </location>
</feature>
<keyword evidence="1" id="KW-0812">Transmembrane</keyword>
<dbReference type="STRING" id="386301.SAMN05216282_106135"/>
<feature type="transmembrane region" description="Helical" evidence="1">
    <location>
        <begin position="267"/>
        <end position="287"/>
    </location>
</feature>
<dbReference type="InterPro" id="IPR001633">
    <property type="entry name" value="EAL_dom"/>
</dbReference>
<dbReference type="InterPro" id="IPR035919">
    <property type="entry name" value="EAL_sf"/>
</dbReference>
<keyword evidence="5" id="KW-1185">Reference proteome</keyword>
<dbReference type="InterPro" id="IPR029787">
    <property type="entry name" value="Nucleotide_cyclase"/>
</dbReference>
<dbReference type="SUPFAM" id="SSF141868">
    <property type="entry name" value="EAL domain-like"/>
    <property type="match status" value="1"/>
</dbReference>
<dbReference type="Pfam" id="PF00563">
    <property type="entry name" value="EAL"/>
    <property type="match status" value="1"/>
</dbReference>
<feature type="transmembrane region" description="Helical" evidence="1">
    <location>
        <begin position="293"/>
        <end position="316"/>
    </location>
</feature>
<feature type="transmembrane region" description="Helical" evidence="1">
    <location>
        <begin position="138"/>
        <end position="156"/>
    </location>
</feature>
<reference evidence="4 5" key="1">
    <citation type="submission" date="2016-10" db="EMBL/GenBank/DDBJ databases">
        <authorList>
            <person name="de Groot N.N."/>
        </authorList>
    </citation>
    <scope>NUCLEOTIDE SEQUENCE [LARGE SCALE GENOMIC DNA]</scope>
    <source>
        <strain evidence="4 5">CGMCC 1.5382</strain>
    </source>
</reference>
<dbReference type="Pfam" id="PF00990">
    <property type="entry name" value="GGDEF"/>
    <property type="match status" value="1"/>
</dbReference>
<organism evidence="4 5">
    <name type="scientific">Cryobacterium psychrotolerans</name>
    <dbReference type="NCBI Taxonomy" id="386301"/>
    <lineage>
        <taxon>Bacteria</taxon>
        <taxon>Bacillati</taxon>
        <taxon>Actinomycetota</taxon>
        <taxon>Actinomycetes</taxon>
        <taxon>Micrococcales</taxon>
        <taxon>Microbacteriaceae</taxon>
        <taxon>Cryobacterium</taxon>
    </lineage>
</organism>
<keyword evidence="1" id="KW-1133">Transmembrane helix</keyword>
<evidence type="ECO:0000313" key="4">
    <source>
        <dbReference type="EMBL" id="SDK46259.1"/>
    </source>
</evidence>
<feature type="transmembrane region" description="Helical" evidence="1">
    <location>
        <begin position="75"/>
        <end position="97"/>
    </location>
</feature>
<name>A0A1G9C3K4_9MICO</name>
<proteinExistence type="predicted"/>
<accession>A0A1G9C3K4</accession>
<evidence type="ECO:0000256" key="1">
    <source>
        <dbReference type="SAM" id="Phobius"/>
    </source>
</evidence>
<evidence type="ECO:0000259" key="3">
    <source>
        <dbReference type="PROSITE" id="PS50887"/>
    </source>
</evidence>
<dbReference type="FunFam" id="3.30.70.270:FF:000001">
    <property type="entry name" value="Diguanylate cyclase domain protein"/>
    <property type="match status" value="1"/>
</dbReference>
<evidence type="ECO:0000313" key="5">
    <source>
        <dbReference type="Proteomes" id="UP000198701"/>
    </source>
</evidence>
<protein>
    <submittedName>
        <fullName evidence="4">Diguanylate cyclase (GGDEF) domain-containing protein</fullName>
    </submittedName>
</protein>